<dbReference type="InterPro" id="IPR002347">
    <property type="entry name" value="SDR_fam"/>
</dbReference>
<proteinExistence type="inferred from homology"/>
<dbReference type="Gene3D" id="3.40.50.720">
    <property type="entry name" value="NAD(P)-binding Rossmann-like Domain"/>
    <property type="match status" value="1"/>
</dbReference>
<keyword evidence="2" id="KW-0521">NADP</keyword>
<keyword evidence="3" id="KW-0560">Oxidoreductase</keyword>
<evidence type="ECO:0000313" key="5">
    <source>
        <dbReference type="Proteomes" id="UP000190776"/>
    </source>
</evidence>
<comment type="similarity">
    <text evidence="1">Belongs to the short-chain dehydrogenases/reductases (SDR) family.</text>
</comment>
<dbReference type="Pfam" id="PF13561">
    <property type="entry name" value="adh_short_C2"/>
    <property type="match status" value="1"/>
</dbReference>
<dbReference type="PRINTS" id="PR00080">
    <property type="entry name" value="SDRFAMILY"/>
</dbReference>
<organism evidence="4 5">
    <name type="scientific">Diplodia seriata</name>
    <dbReference type="NCBI Taxonomy" id="420778"/>
    <lineage>
        <taxon>Eukaryota</taxon>
        <taxon>Fungi</taxon>
        <taxon>Dikarya</taxon>
        <taxon>Ascomycota</taxon>
        <taxon>Pezizomycotina</taxon>
        <taxon>Dothideomycetes</taxon>
        <taxon>Dothideomycetes incertae sedis</taxon>
        <taxon>Botryosphaeriales</taxon>
        <taxon>Botryosphaeriaceae</taxon>
        <taxon>Diplodia</taxon>
    </lineage>
</organism>
<dbReference type="PRINTS" id="PR00081">
    <property type="entry name" value="GDHRDH"/>
</dbReference>
<evidence type="ECO:0000256" key="1">
    <source>
        <dbReference type="ARBA" id="ARBA00006484"/>
    </source>
</evidence>
<name>A0A1S8BJW7_9PEZI</name>
<dbReference type="PANTHER" id="PTHR43008:SF12">
    <property type="entry name" value="OXIDOREDUCTASE, SHORT CHAIN DEHYDROGENASE_REDUCTASE FAMILY (AFU_ORTHOLOGUE AFUA_6G13830)"/>
    <property type="match status" value="1"/>
</dbReference>
<dbReference type="InterPro" id="IPR036291">
    <property type="entry name" value="NAD(P)-bd_dom_sf"/>
</dbReference>
<dbReference type="InterPro" id="IPR020904">
    <property type="entry name" value="Sc_DH/Rdtase_CS"/>
</dbReference>
<sequence>MVMPSHPNPSSPVLSHFSLAGKVAAVTGGVRGIGLAVAQALVEAGAQAVAVIYSSTPDGDAAAIANDLAAKSISPGGTVVRAYRSAVQDKAAITATLEQVERDFGRLDVVVANAGVADITPAEEVGEETWRRIMGVNLDGAMYTAQAAANIFKRVKEGGKEDKNWAGNVIFTASVSAILVNIPQRQAAYNASKAAVVHLAKSLAVEWVDFARVNCVSPGFIDTEILLVHPPERRNKWFEMIPGHRMADAQELKGAYVFLASNASTYMVSLATSGVTMQKLTFYQDWGKPCH</sequence>
<dbReference type="GO" id="GO:0016616">
    <property type="term" value="F:oxidoreductase activity, acting on the CH-OH group of donors, NAD or NADP as acceptor"/>
    <property type="evidence" value="ECO:0007669"/>
    <property type="project" value="UniProtKB-ARBA"/>
</dbReference>
<accession>A0A1S8BJW7</accession>
<evidence type="ECO:0000256" key="2">
    <source>
        <dbReference type="ARBA" id="ARBA00022857"/>
    </source>
</evidence>
<protein>
    <submittedName>
        <fullName evidence="4">Sorbose reductase SOU1</fullName>
    </submittedName>
</protein>
<gene>
    <name evidence="4" type="ORF">BK809_0007813</name>
</gene>
<dbReference type="EMBL" id="MSZU01000076">
    <property type="protein sequence ID" value="OMP87725.1"/>
    <property type="molecule type" value="Genomic_DNA"/>
</dbReference>
<dbReference type="FunFam" id="3.40.50.720:FF:000084">
    <property type="entry name" value="Short-chain dehydrogenase reductase"/>
    <property type="match status" value="1"/>
</dbReference>
<reference evidence="4 5" key="1">
    <citation type="submission" date="2017-01" db="EMBL/GenBank/DDBJ databases">
        <title>Draft genome sequence of Diplodia seriata F98.1, a fungal species involved in grapevine trunk diseases.</title>
        <authorList>
            <person name="Robert-Siegwald G."/>
            <person name="Vallet J."/>
            <person name="Abou-Mansour E."/>
            <person name="Xu J."/>
            <person name="Rey P."/>
            <person name="Bertsch C."/>
            <person name="Rego C."/>
            <person name="Larignon P."/>
            <person name="Fontaine F."/>
            <person name="Lebrun M.-H."/>
        </authorList>
    </citation>
    <scope>NUCLEOTIDE SEQUENCE [LARGE SCALE GENOMIC DNA]</scope>
    <source>
        <strain evidence="4 5">F98.1</strain>
    </source>
</reference>
<dbReference type="OrthoDB" id="1888931at2759"/>
<dbReference type="GO" id="GO:0050664">
    <property type="term" value="F:oxidoreductase activity, acting on NAD(P)H, oxygen as acceptor"/>
    <property type="evidence" value="ECO:0007669"/>
    <property type="project" value="TreeGrafter"/>
</dbReference>
<dbReference type="PROSITE" id="PS00061">
    <property type="entry name" value="ADH_SHORT"/>
    <property type="match status" value="1"/>
</dbReference>
<comment type="caution">
    <text evidence="4">The sequence shown here is derived from an EMBL/GenBank/DDBJ whole genome shotgun (WGS) entry which is preliminary data.</text>
</comment>
<evidence type="ECO:0000256" key="3">
    <source>
        <dbReference type="ARBA" id="ARBA00023002"/>
    </source>
</evidence>
<evidence type="ECO:0000313" key="4">
    <source>
        <dbReference type="EMBL" id="OMP87725.1"/>
    </source>
</evidence>
<dbReference type="STRING" id="420778.A0A1S8BJW7"/>
<dbReference type="SUPFAM" id="SSF51735">
    <property type="entry name" value="NAD(P)-binding Rossmann-fold domains"/>
    <property type="match status" value="1"/>
</dbReference>
<dbReference type="PANTHER" id="PTHR43008">
    <property type="entry name" value="BENZIL REDUCTASE"/>
    <property type="match status" value="1"/>
</dbReference>
<dbReference type="AlphaFoldDB" id="A0A1S8BJW7"/>
<dbReference type="Proteomes" id="UP000190776">
    <property type="component" value="Unassembled WGS sequence"/>
</dbReference>